<dbReference type="Pfam" id="PF24883">
    <property type="entry name" value="NPHP3_N"/>
    <property type="match status" value="1"/>
</dbReference>
<comment type="caution">
    <text evidence="3">The sequence shown here is derived from an EMBL/GenBank/DDBJ whole genome shotgun (WGS) entry which is preliminary data.</text>
</comment>
<feature type="domain" description="Nephrocystin 3-like N-terminal" evidence="2">
    <location>
        <begin position="67"/>
        <end position="246"/>
    </location>
</feature>
<dbReference type="EMBL" id="JAACJJ010000057">
    <property type="protein sequence ID" value="KAF5310987.1"/>
    <property type="molecule type" value="Genomic_DNA"/>
</dbReference>
<accession>A0A8H5AVN3</accession>
<dbReference type="SUPFAM" id="SSF52540">
    <property type="entry name" value="P-loop containing nucleoside triphosphate hydrolases"/>
    <property type="match status" value="1"/>
</dbReference>
<dbReference type="PANTHER" id="PTHR10039">
    <property type="entry name" value="AMELOGENIN"/>
    <property type="match status" value="1"/>
</dbReference>
<keyword evidence="4" id="KW-1185">Reference proteome</keyword>
<reference evidence="3 4" key="1">
    <citation type="journal article" date="2020" name="ISME J.">
        <title>Uncovering the hidden diversity of litter-decomposition mechanisms in mushroom-forming fungi.</title>
        <authorList>
            <person name="Floudas D."/>
            <person name="Bentzer J."/>
            <person name="Ahren D."/>
            <person name="Johansson T."/>
            <person name="Persson P."/>
            <person name="Tunlid A."/>
        </authorList>
    </citation>
    <scope>NUCLEOTIDE SEQUENCE [LARGE SCALE GENOMIC DNA]</scope>
    <source>
        <strain evidence="3 4">CBS 101986</strain>
    </source>
</reference>
<organism evidence="3 4">
    <name type="scientific">Psilocybe cf. subviscida</name>
    <dbReference type="NCBI Taxonomy" id="2480587"/>
    <lineage>
        <taxon>Eukaryota</taxon>
        <taxon>Fungi</taxon>
        <taxon>Dikarya</taxon>
        <taxon>Basidiomycota</taxon>
        <taxon>Agaricomycotina</taxon>
        <taxon>Agaricomycetes</taxon>
        <taxon>Agaricomycetidae</taxon>
        <taxon>Agaricales</taxon>
        <taxon>Agaricineae</taxon>
        <taxon>Strophariaceae</taxon>
        <taxon>Psilocybe</taxon>
    </lineage>
</organism>
<dbReference type="Gene3D" id="3.40.50.300">
    <property type="entry name" value="P-loop containing nucleotide triphosphate hydrolases"/>
    <property type="match status" value="1"/>
</dbReference>
<proteinExistence type="predicted"/>
<evidence type="ECO:0000256" key="1">
    <source>
        <dbReference type="ARBA" id="ARBA00022737"/>
    </source>
</evidence>
<dbReference type="OrthoDB" id="3038309at2759"/>
<dbReference type="InterPro" id="IPR027417">
    <property type="entry name" value="P-loop_NTPase"/>
</dbReference>
<evidence type="ECO:0000313" key="3">
    <source>
        <dbReference type="EMBL" id="KAF5310987.1"/>
    </source>
</evidence>
<dbReference type="InterPro" id="IPR056884">
    <property type="entry name" value="NPHP3-like_N"/>
</dbReference>
<sequence length="698" mass="78843">MSVLLGATNTTINNGYFTAVSTTNIGAQTHDIVALLHSQSATAGLLDAKERFDAPKCDEGTRTSMILGMKKFVQDGDAASSPALYWLHGPAGVGKSALAQSLSLELKSEGNHAASFFFSRTSPERNNGNQLIVTVAYQLATVIPELQYYMSDVVKTNPAILAASNAVQMQSLIIDPINKWQGEYIRRFCRWVYRTVGVNEKPHPRLILVDGLDECNDRNVQRDLIICIASAVRQLSIPFRFVIASRPESHLLATFELDPAFQGHNGVKVTKKNPGDDEDADEHITTFLLKEFAEIRRAHPIRDFLPREWPRPDQIEQLVSKSSKGFIYPATVIRYIKMDHSRPDKCLEQILGLSTIPTYDKPYEPLDCLYRHIFESVPDINKTSIHEIFHFLVVPSTWDGVTTPAMIERHFNYMPGHVQHVLRDLLCLVAFNHDGPIKVLHASLPDFFLDQSRSGPLYIDVGDAHTTIAAAYLLYICHSDELPSLHSGFGDFLEHMLHANVSDTLIRHRIPKMDLLSQYRKVYIRLRIGDTTIRLSGADVEGIAFMVAYLLALVIQCGPQKYIRDQIAAIKAYVLEKYPFAASVHTMHSMIIPAMTPLFRKWTSTIHHECINRIFSCEVDPSQNSIREAIFELHLLMIAPLCREVIRTWIWAHYVPTEHHLKEPGQRTKEEPNYWARIIQGGNHCNQIPPSLPTLCSN</sequence>
<evidence type="ECO:0000313" key="4">
    <source>
        <dbReference type="Proteomes" id="UP000567179"/>
    </source>
</evidence>
<dbReference type="AlphaFoldDB" id="A0A8H5AVN3"/>
<gene>
    <name evidence="3" type="ORF">D9619_007710</name>
</gene>
<protein>
    <recommendedName>
        <fullName evidence="2">Nephrocystin 3-like N-terminal domain-containing protein</fullName>
    </recommendedName>
</protein>
<keyword evidence="1" id="KW-0677">Repeat</keyword>
<dbReference type="Proteomes" id="UP000567179">
    <property type="component" value="Unassembled WGS sequence"/>
</dbReference>
<name>A0A8H5AVN3_9AGAR</name>
<evidence type="ECO:0000259" key="2">
    <source>
        <dbReference type="Pfam" id="PF24883"/>
    </source>
</evidence>
<dbReference type="PANTHER" id="PTHR10039:SF17">
    <property type="entry name" value="FUNGAL STAND N-TERMINAL GOODBYE DOMAIN-CONTAINING PROTEIN-RELATED"/>
    <property type="match status" value="1"/>
</dbReference>